<proteinExistence type="inferred from homology"/>
<evidence type="ECO:0000256" key="6">
    <source>
        <dbReference type="ARBA" id="ARBA00022840"/>
    </source>
</evidence>
<dbReference type="GO" id="GO:0004618">
    <property type="term" value="F:phosphoglycerate kinase activity"/>
    <property type="evidence" value="ECO:0007669"/>
    <property type="project" value="UniProtKB-EC"/>
</dbReference>
<evidence type="ECO:0000313" key="8">
    <source>
        <dbReference type="EMBL" id="OGL72550.1"/>
    </source>
</evidence>
<dbReference type="SUPFAM" id="SSF53748">
    <property type="entry name" value="Phosphoglycerate kinase"/>
    <property type="match status" value="1"/>
</dbReference>
<dbReference type="GO" id="GO:0006094">
    <property type="term" value="P:gluconeogenesis"/>
    <property type="evidence" value="ECO:0007669"/>
    <property type="project" value="TreeGrafter"/>
</dbReference>
<dbReference type="InterPro" id="IPR015824">
    <property type="entry name" value="Phosphoglycerate_kinase_N"/>
</dbReference>
<evidence type="ECO:0000256" key="5">
    <source>
        <dbReference type="ARBA" id="ARBA00022777"/>
    </source>
</evidence>
<dbReference type="PANTHER" id="PTHR11406:SF23">
    <property type="entry name" value="PHOSPHOGLYCERATE KINASE 1, CHLOROPLASTIC-RELATED"/>
    <property type="match status" value="1"/>
</dbReference>
<evidence type="ECO:0000256" key="2">
    <source>
        <dbReference type="ARBA" id="ARBA00013061"/>
    </source>
</evidence>
<dbReference type="Pfam" id="PF00162">
    <property type="entry name" value="PGK"/>
    <property type="match status" value="1"/>
</dbReference>
<dbReference type="GO" id="GO:0006096">
    <property type="term" value="P:glycolytic process"/>
    <property type="evidence" value="ECO:0007669"/>
    <property type="project" value="InterPro"/>
</dbReference>
<protein>
    <recommendedName>
        <fullName evidence="2 7">Phosphoglycerate kinase</fullName>
        <ecNumber evidence="2 7">2.7.2.3</ecNumber>
    </recommendedName>
</protein>
<dbReference type="Gene3D" id="3.40.50.1260">
    <property type="entry name" value="Phosphoglycerate kinase, N-terminal domain"/>
    <property type="match status" value="2"/>
</dbReference>
<comment type="similarity">
    <text evidence="7">Belongs to the phosphoglycerate kinase family.</text>
</comment>
<dbReference type="AlphaFoldDB" id="A0A1F7U2P4"/>
<dbReference type="PRINTS" id="PR00477">
    <property type="entry name" value="PHGLYCKINASE"/>
</dbReference>
<dbReference type="GO" id="GO:0005524">
    <property type="term" value="F:ATP binding"/>
    <property type="evidence" value="ECO:0007669"/>
    <property type="project" value="UniProtKB-KW"/>
</dbReference>
<keyword evidence="6" id="KW-0067">ATP-binding</keyword>
<name>A0A1F7U2P4_9BACT</name>
<keyword evidence="5 7" id="KW-0418">Kinase</keyword>
<keyword evidence="3 7" id="KW-0808">Transferase</keyword>
<comment type="caution">
    <text evidence="8">The sequence shown here is derived from an EMBL/GenBank/DDBJ whole genome shotgun (WGS) entry which is preliminary data.</text>
</comment>
<feature type="non-terminal residue" evidence="8">
    <location>
        <position position="210"/>
    </location>
</feature>
<reference evidence="8 9" key="1">
    <citation type="journal article" date="2016" name="Nat. Commun.">
        <title>Thousands of microbial genomes shed light on interconnected biogeochemical processes in an aquifer system.</title>
        <authorList>
            <person name="Anantharaman K."/>
            <person name="Brown C.T."/>
            <person name="Hug L.A."/>
            <person name="Sharon I."/>
            <person name="Castelle C.J."/>
            <person name="Probst A.J."/>
            <person name="Thomas B.C."/>
            <person name="Singh A."/>
            <person name="Wilkins M.J."/>
            <person name="Karaoz U."/>
            <person name="Brodie E.L."/>
            <person name="Williams K.H."/>
            <person name="Hubbard S.S."/>
            <person name="Banfield J.F."/>
        </authorList>
    </citation>
    <scope>NUCLEOTIDE SEQUENCE [LARGE SCALE GENOMIC DNA]</scope>
</reference>
<keyword evidence="4" id="KW-0547">Nucleotide-binding</keyword>
<gene>
    <name evidence="8" type="ORF">A3C96_01220</name>
</gene>
<evidence type="ECO:0000256" key="4">
    <source>
        <dbReference type="ARBA" id="ARBA00022741"/>
    </source>
</evidence>
<dbReference type="InterPro" id="IPR036043">
    <property type="entry name" value="Phosphoglycerate_kinase_sf"/>
</dbReference>
<evidence type="ECO:0000256" key="3">
    <source>
        <dbReference type="ARBA" id="ARBA00022679"/>
    </source>
</evidence>
<dbReference type="GO" id="GO:0043531">
    <property type="term" value="F:ADP binding"/>
    <property type="evidence" value="ECO:0007669"/>
    <property type="project" value="TreeGrafter"/>
</dbReference>
<dbReference type="PANTHER" id="PTHR11406">
    <property type="entry name" value="PHOSPHOGLYCERATE KINASE"/>
    <property type="match status" value="1"/>
</dbReference>
<comment type="catalytic activity">
    <reaction evidence="1 7">
        <text>(2R)-3-phosphoglycerate + ATP = (2R)-3-phospho-glyceroyl phosphate + ADP</text>
        <dbReference type="Rhea" id="RHEA:14801"/>
        <dbReference type="ChEBI" id="CHEBI:30616"/>
        <dbReference type="ChEBI" id="CHEBI:57604"/>
        <dbReference type="ChEBI" id="CHEBI:58272"/>
        <dbReference type="ChEBI" id="CHEBI:456216"/>
        <dbReference type="EC" id="2.7.2.3"/>
    </reaction>
</comment>
<evidence type="ECO:0000313" key="9">
    <source>
        <dbReference type="Proteomes" id="UP000177088"/>
    </source>
</evidence>
<organism evidence="8 9">
    <name type="scientific">Candidatus Uhrbacteria bacterium RIFCSPHIGHO2_02_FULL_60_10</name>
    <dbReference type="NCBI Taxonomy" id="1802392"/>
    <lineage>
        <taxon>Bacteria</taxon>
        <taxon>Candidatus Uhriibacteriota</taxon>
    </lineage>
</organism>
<evidence type="ECO:0000256" key="7">
    <source>
        <dbReference type="RuleBase" id="RU000532"/>
    </source>
</evidence>
<dbReference type="Proteomes" id="UP000177088">
    <property type="component" value="Unassembled WGS sequence"/>
</dbReference>
<dbReference type="InterPro" id="IPR001576">
    <property type="entry name" value="Phosphoglycerate_kinase"/>
</dbReference>
<dbReference type="EC" id="2.7.2.3" evidence="2 7"/>
<dbReference type="GO" id="GO:0005829">
    <property type="term" value="C:cytosol"/>
    <property type="evidence" value="ECO:0007669"/>
    <property type="project" value="TreeGrafter"/>
</dbReference>
<dbReference type="EMBL" id="MGEA01000092">
    <property type="protein sequence ID" value="OGL72550.1"/>
    <property type="molecule type" value="Genomic_DNA"/>
</dbReference>
<sequence length="210" mass="22588">MGKKIAFIDDCLDEEGAVEKKLAKLKDGQAAALENIRYYSGEEDNDVFFSRRLASFADIYVNDAFAVSHRDAASVVGVAKLLPAAAGLLLEKEVQALSRLLEKPKRPMVALMSGMKISSKLPTLKKMLAVADKVMIAGGLGVGCYAAKGYETGLIPISAEDRQLAKEILKKKNLMIPSDVVVTKHPVGKGAVRVTPVDGIKKDEEVMDIG</sequence>
<accession>A0A1F7U2P4</accession>
<evidence type="ECO:0000256" key="1">
    <source>
        <dbReference type="ARBA" id="ARBA00000642"/>
    </source>
</evidence>